<accession>X6NYV1</accession>
<dbReference type="Proteomes" id="UP000023152">
    <property type="component" value="Unassembled WGS sequence"/>
</dbReference>
<feature type="non-terminal residue" evidence="1">
    <location>
        <position position="1"/>
    </location>
</feature>
<dbReference type="AlphaFoldDB" id="X6NYV1"/>
<evidence type="ECO:0000313" key="1">
    <source>
        <dbReference type="EMBL" id="ETO31161.1"/>
    </source>
</evidence>
<gene>
    <name evidence="1" type="ORF">RFI_05960</name>
</gene>
<evidence type="ECO:0000313" key="2">
    <source>
        <dbReference type="Proteomes" id="UP000023152"/>
    </source>
</evidence>
<sequence length="172" mass="19914">KKKKKKDREAEIREWVNLLIDGNCNEEETRFGSAKLLEAFESDQNRNDEKNVMEIVLTAFAKDRPHSSHSLFVDQLLSIISSDFYDVFCVRNIVKLIHQMILCDIAIRSSSWRSTYLFQDLNQVQEVITQIKLKWSNPLLVPMSTHCRLELPPSKQIVKCCNACLQTIATMP</sequence>
<name>X6NYV1_RETFI</name>
<dbReference type="EMBL" id="ASPP01005106">
    <property type="protein sequence ID" value="ETO31161.1"/>
    <property type="molecule type" value="Genomic_DNA"/>
</dbReference>
<reference evidence="1 2" key="1">
    <citation type="journal article" date="2013" name="Curr. Biol.">
        <title>The Genome of the Foraminiferan Reticulomyxa filosa.</title>
        <authorList>
            <person name="Glockner G."/>
            <person name="Hulsmann N."/>
            <person name="Schleicher M."/>
            <person name="Noegel A.A."/>
            <person name="Eichinger L."/>
            <person name="Gallinger C."/>
            <person name="Pawlowski J."/>
            <person name="Sierra R."/>
            <person name="Euteneuer U."/>
            <person name="Pillet L."/>
            <person name="Moustafa A."/>
            <person name="Platzer M."/>
            <person name="Groth M."/>
            <person name="Szafranski K."/>
            <person name="Schliwa M."/>
        </authorList>
    </citation>
    <scope>NUCLEOTIDE SEQUENCE [LARGE SCALE GENOMIC DNA]</scope>
</reference>
<protein>
    <submittedName>
        <fullName evidence="1">Uncharacterized protein</fullName>
    </submittedName>
</protein>
<organism evidence="1 2">
    <name type="scientific">Reticulomyxa filosa</name>
    <dbReference type="NCBI Taxonomy" id="46433"/>
    <lineage>
        <taxon>Eukaryota</taxon>
        <taxon>Sar</taxon>
        <taxon>Rhizaria</taxon>
        <taxon>Retaria</taxon>
        <taxon>Foraminifera</taxon>
        <taxon>Monothalamids</taxon>
        <taxon>Reticulomyxidae</taxon>
        <taxon>Reticulomyxa</taxon>
    </lineage>
</organism>
<comment type="caution">
    <text evidence="1">The sequence shown here is derived from an EMBL/GenBank/DDBJ whole genome shotgun (WGS) entry which is preliminary data.</text>
</comment>
<keyword evidence="2" id="KW-1185">Reference proteome</keyword>
<proteinExistence type="predicted"/>